<dbReference type="AlphaFoldDB" id="A0AAW5TMT7"/>
<gene>
    <name evidence="2" type="ORF">M2256_000600</name>
</gene>
<keyword evidence="2" id="KW-0378">Hydrolase</keyword>
<organism evidence="2 3">
    <name type="scientific">Lactococcus lactis</name>
    <dbReference type="NCBI Taxonomy" id="1358"/>
    <lineage>
        <taxon>Bacteria</taxon>
        <taxon>Bacillati</taxon>
        <taxon>Bacillota</taxon>
        <taxon>Bacilli</taxon>
        <taxon>Lactobacillales</taxon>
        <taxon>Streptococcaceae</taxon>
        <taxon>Lactococcus</taxon>
    </lineage>
</organism>
<accession>A0AAW5TMT7</accession>
<dbReference type="GO" id="GO:0016787">
    <property type="term" value="F:hydrolase activity"/>
    <property type="evidence" value="ECO:0007669"/>
    <property type="project" value="UniProtKB-KW"/>
</dbReference>
<keyword evidence="1" id="KW-1133">Transmembrane helix</keyword>
<evidence type="ECO:0000313" key="2">
    <source>
        <dbReference type="EMBL" id="MCW2280142.1"/>
    </source>
</evidence>
<dbReference type="InterPro" id="IPR021529">
    <property type="entry name" value="DUF2798"/>
</dbReference>
<keyword evidence="1" id="KW-0472">Membrane</keyword>
<reference evidence="2" key="1">
    <citation type="submission" date="2023-08" db="EMBL/GenBank/DDBJ databases">
        <title>Genomic analyses of the natural microbiome of Caenorhabditis elegans.</title>
        <authorList>
            <person name="Samuel B."/>
        </authorList>
    </citation>
    <scope>NUCLEOTIDE SEQUENCE</scope>
    <source>
        <strain evidence="2">BIGb0220</strain>
    </source>
</reference>
<dbReference type="EMBL" id="JAOQNN010000001">
    <property type="protein sequence ID" value="MCW2280142.1"/>
    <property type="molecule type" value="Genomic_DNA"/>
</dbReference>
<proteinExistence type="predicted"/>
<sequence length="169" mass="19848">MDFYMKLPRNRKDFLLFLGIVSVLSVNIIAPLITCFEIGFTIKNWLATYQIMPVLWIVVVILVLITHKPASKLTQKFIGSDNSFNAQVLINCLINVIMMSILLTIIGSWIGMRNLSLQPFEHFFYKWPRNFSISFFVEVLLAQPFARFFMYKKHLREDRIYDDNEESVI</sequence>
<feature type="transmembrane region" description="Helical" evidence="1">
    <location>
        <begin position="131"/>
        <end position="150"/>
    </location>
</feature>
<feature type="transmembrane region" description="Helical" evidence="1">
    <location>
        <begin position="14"/>
        <end position="40"/>
    </location>
</feature>
<feature type="transmembrane region" description="Helical" evidence="1">
    <location>
        <begin position="46"/>
        <end position="67"/>
    </location>
</feature>
<dbReference type="Pfam" id="PF11391">
    <property type="entry name" value="DUF2798"/>
    <property type="match status" value="1"/>
</dbReference>
<evidence type="ECO:0000256" key="1">
    <source>
        <dbReference type="SAM" id="Phobius"/>
    </source>
</evidence>
<evidence type="ECO:0000313" key="3">
    <source>
        <dbReference type="Proteomes" id="UP001207687"/>
    </source>
</evidence>
<protein>
    <submittedName>
        <fullName evidence="2">Neutral ceramidase superfamily lipid hydrolase</fullName>
    </submittedName>
</protein>
<name>A0AAW5TMT7_9LACT</name>
<keyword evidence="1" id="KW-0812">Transmembrane</keyword>
<feature type="transmembrane region" description="Helical" evidence="1">
    <location>
        <begin position="88"/>
        <end position="111"/>
    </location>
</feature>
<dbReference type="Proteomes" id="UP001207687">
    <property type="component" value="Unassembled WGS sequence"/>
</dbReference>
<comment type="caution">
    <text evidence="2">The sequence shown here is derived from an EMBL/GenBank/DDBJ whole genome shotgun (WGS) entry which is preliminary data.</text>
</comment>
<dbReference type="RefSeq" id="WP_264653719.1">
    <property type="nucleotide sequence ID" value="NZ_JAOQNN010000001.1"/>
</dbReference>